<dbReference type="EMBL" id="HBIX01034610">
    <property type="protein sequence ID" value="CAE0729819.1"/>
    <property type="molecule type" value="Transcribed_RNA"/>
</dbReference>
<evidence type="ECO:0000313" key="1">
    <source>
        <dbReference type="EMBL" id="CAE0729819.1"/>
    </source>
</evidence>
<accession>A0A7S4AXW0</accession>
<dbReference type="AlphaFoldDB" id="A0A7S4AXW0"/>
<reference evidence="1" key="1">
    <citation type="submission" date="2021-01" db="EMBL/GenBank/DDBJ databases">
        <authorList>
            <person name="Corre E."/>
            <person name="Pelletier E."/>
            <person name="Niang G."/>
            <person name="Scheremetjew M."/>
            <person name="Finn R."/>
            <person name="Kale V."/>
            <person name="Holt S."/>
            <person name="Cochrane G."/>
            <person name="Meng A."/>
            <person name="Brown T."/>
            <person name="Cohen L."/>
        </authorList>
    </citation>
    <scope>NUCLEOTIDE SEQUENCE</scope>
    <source>
        <strain evidence="1">10249 10 AB</strain>
    </source>
</reference>
<name>A0A7S4AXW0_9STRA</name>
<gene>
    <name evidence="1" type="ORF">PAUS00366_LOCUS22604</name>
</gene>
<proteinExistence type="predicted"/>
<organism evidence="1">
    <name type="scientific">Pseudo-nitzschia australis</name>
    <dbReference type="NCBI Taxonomy" id="44445"/>
    <lineage>
        <taxon>Eukaryota</taxon>
        <taxon>Sar</taxon>
        <taxon>Stramenopiles</taxon>
        <taxon>Ochrophyta</taxon>
        <taxon>Bacillariophyta</taxon>
        <taxon>Bacillariophyceae</taxon>
        <taxon>Bacillariophycidae</taxon>
        <taxon>Bacillariales</taxon>
        <taxon>Bacillariaceae</taxon>
        <taxon>Pseudo-nitzschia</taxon>
    </lineage>
</organism>
<protein>
    <submittedName>
        <fullName evidence="1">Uncharacterized protein</fullName>
    </submittedName>
</protein>
<sequence>MVKIIIDGSHSQQILHNYLRPSESEAIAAVKHQRRMHCFTLLCAKDYPHSRVRFTSVLTVYKHFEDDDDDGNEDEDDGHTENPEIIGKIWEVDENSQPGNDRASFLRRRARRCWYSKEELKLFKDKHKLVVRMLKRVNVFVDDARSVIDVSKHELHGLESYLSVSRVLRYIPNL</sequence>